<dbReference type="Pfam" id="PF11994">
    <property type="entry name" value="DUF3489"/>
    <property type="match status" value="1"/>
</dbReference>
<evidence type="ECO:0000313" key="3">
    <source>
        <dbReference type="Proteomes" id="UP000189940"/>
    </source>
</evidence>
<sequence length="136" mass="14357">MAKTQPRKTSSRSAAAPGRTKSAHRTSTKAVEAAPIKKINSAPARSLDQSVQPRAGSKQARVIEMLMTHEGTTIGDIMKATDWQQHSVRGFFAGIIRKKLKLTLTSEAAQTGRIYKIIGNAASAASTGSKPGKAAA</sequence>
<dbReference type="InterPro" id="IPR021880">
    <property type="entry name" value="DUF3489"/>
</dbReference>
<comment type="caution">
    <text evidence="2">The sequence shown here is derived from an EMBL/GenBank/DDBJ whole genome shotgun (WGS) entry which is preliminary data.</text>
</comment>
<evidence type="ECO:0000313" key="2">
    <source>
        <dbReference type="EMBL" id="OPH83872.1"/>
    </source>
</evidence>
<gene>
    <name evidence="2" type="ORF">B2M20_04680</name>
</gene>
<feature type="compositionally biased region" description="Basic residues" evidence="1">
    <location>
        <begin position="1"/>
        <end position="10"/>
    </location>
</feature>
<name>A0A1V4I226_NITVU</name>
<evidence type="ECO:0000256" key="1">
    <source>
        <dbReference type="SAM" id="MobiDB-lite"/>
    </source>
</evidence>
<feature type="region of interest" description="Disordered" evidence="1">
    <location>
        <begin position="1"/>
        <end position="59"/>
    </location>
</feature>
<organism evidence="2 3">
    <name type="scientific">Nitrobacter vulgaris</name>
    <dbReference type="NCBI Taxonomy" id="29421"/>
    <lineage>
        <taxon>Bacteria</taxon>
        <taxon>Pseudomonadati</taxon>
        <taxon>Pseudomonadota</taxon>
        <taxon>Alphaproteobacteria</taxon>
        <taxon>Hyphomicrobiales</taxon>
        <taxon>Nitrobacteraceae</taxon>
        <taxon>Nitrobacter</taxon>
    </lineage>
</organism>
<accession>A0A1V4I226</accession>
<proteinExistence type="predicted"/>
<dbReference type="EMBL" id="MWPQ01000020">
    <property type="protein sequence ID" value="OPH83872.1"/>
    <property type="molecule type" value="Genomic_DNA"/>
</dbReference>
<dbReference type="Proteomes" id="UP000189940">
    <property type="component" value="Unassembled WGS sequence"/>
</dbReference>
<protein>
    <recommendedName>
        <fullName evidence="4">DUF3489 domain-containing protein</fullName>
    </recommendedName>
</protein>
<dbReference type="AlphaFoldDB" id="A0A1V4I226"/>
<dbReference type="STRING" id="29421.B2M20_04680"/>
<reference evidence="2 3" key="1">
    <citation type="submission" date="2017-02" db="EMBL/GenBank/DDBJ databases">
        <title>Genome sequence of the nitrite-oxidizing bacterium Nitrobacter vulgaris strain Ab1.</title>
        <authorList>
            <person name="Mellbye B.L."/>
            <person name="Davis E.W."/>
            <person name="Spieck E."/>
            <person name="Chang J.H."/>
            <person name="Bottomley P.J."/>
            <person name="Sayavedra-Soto L.A."/>
        </authorList>
    </citation>
    <scope>NUCLEOTIDE SEQUENCE [LARGE SCALE GENOMIC DNA]</scope>
    <source>
        <strain evidence="2 3">Ab1</strain>
    </source>
</reference>
<dbReference type="OrthoDB" id="7206991at2"/>
<keyword evidence="3" id="KW-1185">Reference proteome</keyword>
<evidence type="ECO:0008006" key="4">
    <source>
        <dbReference type="Google" id="ProtNLM"/>
    </source>
</evidence>